<evidence type="ECO:0000259" key="1">
    <source>
        <dbReference type="PROSITE" id="PS51886"/>
    </source>
</evidence>
<dbReference type="InterPro" id="IPR042846">
    <property type="entry name" value="BTBD19"/>
</dbReference>
<sequence>MLKGLPLRVPCMAHYCVLMNESTICIRVGERRRLPVSCLGFGLARCTSFQNVKRGEICKVPGSTVSPAPPGTPTPIRLPHTKPDVFREVLFYLYTGKVILQDCSVFESLSISQELGIEELRMCCEDHINSTLNVHNACTFLPACLEMENRVPGNKGGRSFADRCTAYIGENALECVKTSAFLNLSKEALIHLVSSDYLAMEEEDVWRAVLSWAKHQSGVTQPTAHWTEEERARITQQMSGVINHVRILLIDSQVFAEEVEPTGAVPMELSLERYRFAALPNKFCHSEDKRIQPRTSLKLFQGSQLLSGEKLHLQRVLNAWFGNSKQVWRLLYRASTHGYTAEAFHYHCDGHNPTFIIVLRREAAPPAVLNAWFGNSKQVWRLLYRASTHGYTAEAFHYHCDGHNPTFIIVLGAHGQLCGGFSDVPWGKTRGRGRYVPSDKAFLFTLINNSDVPPTKFDVVKKMFAIAPHPEYGPIFGAGADLCISHNCNANLESYSNLPHSYDGENASCNLLMGEYNFSVLDYEVFTTLGK</sequence>
<dbReference type="AlphaFoldDB" id="A0AAV6UXV7"/>
<dbReference type="Gene3D" id="3.30.710.10">
    <property type="entry name" value="Potassium Channel Kv1.1, Chain A"/>
    <property type="match status" value="1"/>
</dbReference>
<feature type="domain" description="TLDc" evidence="1">
    <location>
        <begin position="355"/>
        <end position="529"/>
    </location>
</feature>
<dbReference type="SMART" id="SM00225">
    <property type="entry name" value="BTB"/>
    <property type="match status" value="1"/>
</dbReference>
<dbReference type="InterPro" id="IPR006571">
    <property type="entry name" value="TLDc_dom"/>
</dbReference>
<dbReference type="InterPro" id="IPR011333">
    <property type="entry name" value="SKP1/BTB/POZ_sf"/>
</dbReference>
<dbReference type="SUPFAM" id="SSF54695">
    <property type="entry name" value="POZ domain"/>
    <property type="match status" value="1"/>
</dbReference>
<dbReference type="EMBL" id="JAFNEN010000234">
    <property type="protein sequence ID" value="KAG8188653.1"/>
    <property type="molecule type" value="Genomic_DNA"/>
</dbReference>
<dbReference type="Pfam" id="PF07534">
    <property type="entry name" value="TLD"/>
    <property type="match status" value="1"/>
</dbReference>
<dbReference type="Proteomes" id="UP000827092">
    <property type="component" value="Unassembled WGS sequence"/>
</dbReference>
<evidence type="ECO:0000313" key="3">
    <source>
        <dbReference type="Proteomes" id="UP000827092"/>
    </source>
</evidence>
<dbReference type="Pfam" id="PF00651">
    <property type="entry name" value="BTB"/>
    <property type="match status" value="1"/>
</dbReference>
<dbReference type="Gene3D" id="1.25.40.420">
    <property type="match status" value="1"/>
</dbReference>
<protein>
    <recommendedName>
        <fullName evidence="1">TLDc domain-containing protein</fullName>
    </recommendedName>
</protein>
<evidence type="ECO:0000313" key="2">
    <source>
        <dbReference type="EMBL" id="KAG8188653.1"/>
    </source>
</evidence>
<proteinExistence type="predicted"/>
<dbReference type="SMART" id="SM00875">
    <property type="entry name" value="BACK"/>
    <property type="match status" value="1"/>
</dbReference>
<comment type="caution">
    <text evidence="2">The sequence shown here is derived from an EMBL/GenBank/DDBJ whole genome shotgun (WGS) entry which is preliminary data.</text>
</comment>
<dbReference type="InterPro" id="IPR000210">
    <property type="entry name" value="BTB/POZ_dom"/>
</dbReference>
<accession>A0AAV6UXV7</accession>
<dbReference type="PANTHER" id="PTHR46965">
    <property type="entry name" value="BTB/POZ DOMAIN-CONTAINING PROTEIN 19"/>
    <property type="match status" value="1"/>
</dbReference>
<dbReference type="PANTHER" id="PTHR46965:SF1">
    <property type="entry name" value="BTB_POZ DOMAIN-CONTAINING PROTEIN 19"/>
    <property type="match status" value="1"/>
</dbReference>
<dbReference type="InterPro" id="IPR011705">
    <property type="entry name" value="BACK"/>
</dbReference>
<gene>
    <name evidence="2" type="ORF">JTE90_026757</name>
</gene>
<reference evidence="2 3" key="1">
    <citation type="journal article" date="2022" name="Nat. Ecol. Evol.">
        <title>A masculinizing supergene underlies an exaggerated male reproductive morph in a spider.</title>
        <authorList>
            <person name="Hendrickx F."/>
            <person name="De Corte Z."/>
            <person name="Sonet G."/>
            <person name="Van Belleghem S.M."/>
            <person name="Kostlbacher S."/>
            <person name="Vangestel C."/>
        </authorList>
    </citation>
    <scope>NUCLEOTIDE SEQUENCE [LARGE SCALE GENOMIC DNA]</scope>
    <source>
        <strain evidence="2">W744_W776</strain>
    </source>
</reference>
<dbReference type="Pfam" id="PF07707">
    <property type="entry name" value="BACK"/>
    <property type="match status" value="1"/>
</dbReference>
<dbReference type="SMART" id="SM00584">
    <property type="entry name" value="TLDc"/>
    <property type="match status" value="1"/>
</dbReference>
<keyword evidence="3" id="KW-1185">Reference proteome</keyword>
<name>A0AAV6UXV7_9ARAC</name>
<organism evidence="2 3">
    <name type="scientific">Oedothorax gibbosus</name>
    <dbReference type="NCBI Taxonomy" id="931172"/>
    <lineage>
        <taxon>Eukaryota</taxon>
        <taxon>Metazoa</taxon>
        <taxon>Ecdysozoa</taxon>
        <taxon>Arthropoda</taxon>
        <taxon>Chelicerata</taxon>
        <taxon>Arachnida</taxon>
        <taxon>Araneae</taxon>
        <taxon>Araneomorphae</taxon>
        <taxon>Entelegynae</taxon>
        <taxon>Araneoidea</taxon>
        <taxon>Linyphiidae</taxon>
        <taxon>Erigoninae</taxon>
        <taxon>Oedothorax</taxon>
    </lineage>
</organism>
<dbReference type="PROSITE" id="PS51886">
    <property type="entry name" value="TLDC"/>
    <property type="match status" value="1"/>
</dbReference>